<comment type="subcellular location">
    <subcellularLocation>
        <location evidence="1">Cell membrane</location>
        <topology evidence="1">Single-pass membrane protein</topology>
    </subcellularLocation>
    <subcellularLocation>
        <location evidence="7">Cell membrane</location>
        <topology evidence="7">Single-pass type II membrane protein</topology>
    </subcellularLocation>
</comment>
<keyword evidence="6 8" id="KW-0472">Membrane</keyword>
<evidence type="ECO:0000256" key="4">
    <source>
        <dbReference type="ARBA" id="ARBA00022692"/>
    </source>
</evidence>
<comment type="caution">
    <text evidence="9">The sequence shown here is derived from an EMBL/GenBank/DDBJ whole genome shotgun (WGS) entry which is preliminary data.</text>
</comment>
<evidence type="ECO:0000256" key="2">
    <source>
        <dbReference type="ARBA" id="ARBA00005811"/>
    </source>
</evidence>
<evidence type="ECO:0000256" key="1">
    <source>
        <dbReference type="ARBA" id="ARBA00004162"/>
    </source>
</evidence>
<dbReference type="AlphaFoldDB" id="A0A5C6RQV2"/>
<keyword evidence="5 8" id="KW-1133">Transmembrane helix</keyword>
<dbReference type="PANTHER" id="PTHR30558">
    <property type="entry name" value="EXBD MEMBRANE COMPONENT OF PMF-DRIVEN MACROMOLECULE IMPORT SYSTEM"/>
    <property type="match status" value="1"/>
</dbReference>
<keyword evidence="3" id="KW-1003">Cell membrane</keyword>
<reference evidence="9 10" key="1">
    <citation type="submission" date="2019-08" db="EMBL/GenBank/DDBJ databases">
        <title>Genome of Vicingus serpentipes NCIMB 15042.</title>
        <authorList>
            <person name="Bowman J.P."/>
        </authorList>
    </citation>
    <scope>NUCLEOTIDE SEQUENCE [LARGE SCALE GENOMIC DNA]</scope>
    <source>
        <strain evidence="9 10">NCIMB 15042</strain>
    </source>
</reference>
<dbReference type="RefSeq" id="WP_147100826.1">
    <property type="nucleotide sequence ID" value="NZ_VOOS01000004.1"/>
</dbReference>
<accession>A0A5C6RQV2</accession>
<gene>
    <name evidence="9" type="ORF">FRY74_09360</name>
</gene>
<evidence type="ECO:0000256" key="8">
    <source>
        <dbReference type="SAM" id="Phobius"/>
    </source>
</evidence>
<dbReference type="OrthoDB" id="9810103at2"/>
<organism evidence="9 10">
    <name type="scientific">Vicingus serpentipes</name>
    <dbReference type="NCBI Taxonomy" id="1926625"/>
    <lineage>
        <taxon>Bacteria</taxon>
        <taxon>Pseudomonadati</taxon>
        <taxon>Bacteroidota</taxon>
        <taxon>Flavobacteriia</taxon>
        <taxon>Flavobacteriales</taxon>
        <taxon>Vicingaceae</taxon>
        <taxon>Vicingus</taxon>
    </lineage>
</organism>
<keyword evidence="4 7" id="KW-0812">Transmembrane</keyword>
<keyword evidence="10" id="KW-1185">Reference proteome</keyword>
<proteinExistence type="inferred from homology"/>
<evidence type="ECO:0000256" key="6">
    <source>
        <dbReference type="ARBA" id="ARBA00023136"/>
    </source>
</evidence>
<dbReference type="PANTHER" id="PTHR30558:SF3">
    <property type="entry name" value="BIOPOLYMER TRANSPORT PROTEIN EXBD-RELATED"/>
    <property type="match status" value="1"/>
</dbReference>
<dbReference type="GO" id="GO:0005886">
    <property type="term" value="C:plasma membrane"/>
    <property type="evidence" value="ECO:0007669"/>
    <property type="project" value="UniProtKB-SubCell"/>
</dbReference>
<sequence length="158" mass="18144">MSKFRKKGNKSQPAVNTAALPDIVFMLLFFFMVTTTMRETTLKVKVVTPKATEVEKLERKSLVSYIYIGEPIKSLQASFGTAPRIQLNDAFATKEDLFQFVEMEKDKRDEAERNLVTWSLKVDQDTKMGIVTEVKQELRKVNALKINYSTKKTDKILD</sequence>
<evidence type="ECO:0000313" key="9">
    <source>
        <dbReference type="EMBL" id="TXB64648.1"/>
    </source>
</evidence>
<dbReference type="Proteomes" id="UP000321721">
    <property type="component" value="Unassembled WGS sequence"/>
</dbReference>
<dbReference type="GO" id="GO:0015031">
    <property type="term" value="P:protein transport"/>
    <property type="evidence" value="ECO:0007669"/>
    <property type="project" value="UniProtKB-KW"/>
</dbReference>
<dbReference type="GO" id="GO:0022857">
    <property type="term" value="F:transmembrane transporter activity"/>
    <property type="evidence" value="ECO:0007669"/>
    <property type="project" value="InterPro"/>
</dbReference>
<dbReference type="EMBL" id="VOOS01000004">
    <property type="protein sequence ID" value="TXB64648.1"/>
    <property type="molecule type" value="Genomic_DNA"/>
</dbReference>
<evidence type="ECO:0000256" key="3">
    <source>
        <dbReference type="ARBA" id="ARBA00022475"/>
    </source>
</evidence>
<dbReference type="InterPro" id="IPR003400">
    <property type="entry name" value="ExbD"/>
</dbReference>
<evidence type="ECO:0000256" key="7">
    <source>
        <dbReference type="RuleBase" id="RU003879"/>
    </source>
</evidence>
<comment type="similarity">
    <text evidence="2 7">Belongs to the ExbD/TolR family.</text>
</comment>
<dbReference type="Pfam" id="PF02472">
    <property type="entry name" value="ExbD"/>
    <property type="match status" value="1"/>
</dbReference>
<keyword evidence="7" id="KW-0813">Transport</keyword>
<protein>
    <submittedName>
        <fullName evidence="9">Biopolymer transporter ExbD</fullName>
    </submittedName>
</protein>
<feature type="transmembrane region" description="Helical" evidence="8">
    <location>
        <begin position="12"/>
        <end position="33"/>
    </location>
</feature>
<evidence type="ECO:0000313" key="10">
    <source>
        <dbReference type="Proteomes" id="UP000321721"/>
    </source>
</evidence>
<name>A0A5C6RQV2_9FLAO</name>
<keyword evidence="7" id="KW-0653">Protein transport</keyword>
<evidence type="ECO:0000256" key="5">
    <source>
        <dbReference type="ARBA" id="ARBA00022989"/>
    </source>
</evidence>